<dbReference type="OrthoDB" id="6434091at2759"/>
<feature type="region of interest" description="Disordered" evidence="1">
    <location>
        <begin position="22"/>
        <end position="85"/>
    </location>
</feature>
<reference evidence="3 4" key="1">
    <citation type="submission" date="2019-01" db="EMBL/GenBank/DDBJ databases">
        <title>A draft genome assembly of the solar-powered sea slug Elysia chlorotica.</title>
        <authorList>
            <person name="Cai H."/>
            <person name="Li Q."/>
            <person name="Fang X."/>
            <person name="Li J."/>
            <person name="Curtis N.E."/>
            <person name="Altenburger A."/>
            <person name="Shibata T."/>
            <person name="Feng M."/>
            <person name="Maeda T."/>
            <person name="Schwartz J.A."/>
            <person name="Shigenobu S."/>
            <person name="Lundholm N."/>
            <person name="Nishiyama T."/>
            <person name="Yang H."/>
            <person name="Hasebe M."/>
            <person name="Li S."/>
            <person name="Pierce S.K."/>
            <person name="Wang J."/>
        </authorList>
    </citation>
    <scope>NUCLEOTIDE SEQUENCE [LARGE SCALE GENOMIC DNA]</scope>
    <source>
        <strain evidence="3">EC2010</strain>
        <tissue evidence="3">Whole organism of an adult</tissue>
    </source>
</reference>
<dbReference type="PROSITE" id="PS50835">
    <property type="entry name" value="IG_LIKE"/>
    <property type="match status" value="1"/>
</dbReference>
<keyword evidence="4" id="KW-1185">Reference proteome</keyword>
<evidence type="ECO:0000313" key="4">
    <source>
        <dbReference type="Proteomes" id="UP000271974"/>
    </source>
</evidence>
<protein>
    <recommendedName>
        <fullName evidence="2">Ig-like domain-containing protein</fullName>
    </recommendedName>
</protein>
<sequence>HGAECVKRQELLVKNHLAEVLRDSHDENTGPVEEAENKADSLAAESAEKTESIPKAQGVPGIPEAPAVFAEEQENEKTPENETAVPRAKDLANAVTIGEDGNARYMKESLHIAVLVEEGEDAKFACHYCHGPDGEDKPKKQADKDKSRRPMVWYHLSRRKQFGFYKIKEVDLDMHDDPSLNRVYVTATHTLVLREVKVKQSGTYFC</sequence>
<dbReference type="InterPro" id="IPR007110">
    <property type="entry name" value="Ig-like_dom"/>
</dbReference>
<comment type="caution">
    <text evidence="3">The sequence shown here is derived from an EMBL/GenBank/DDBJ whole genome shotgun (WGS) entry which is preliminary data.</text>
</comment>
<dbReference type="EMBL" id="RQTK01000003">
    <property type="protein sequence ID" value="RUS91964.1"/>
    <property type="molecule type" value="Genomic_DNA"/>
</dbReference>
<feature type="domain" description="Ig-like" evidence="2">
    <location>
        <begin position="86"/>
        <end position="206"/>
    </location>
</feature>
<feature type="non-terminal residue" evidence="3">
    <location>
        <position position="206"/>
    </location>
</feature>
<dbReference type="Proteomes" id="UP000271974">
    <property type="component" value="Unassembled WGS sequence"/>
</dbReference>
<evidence type="ECO:0000259" key="2">
    <source>
        <dbReference type="PROSITE" id="PS50835"/>
    </source>
</evidence>
<evidence type="ECO:0000313" key="3">
    <source>
        <dbReference type="EMBL" id="RUS91964.1"/>
    </source>
</evidence>
<feature type="non-terminal residue" evidence="3">
    <location>
        <position position="1"/>
    </location>
</feature>
<evidence type="ECO:0000256" key="1">
    <source>
        <dbReference type="SAM" id="MobiDB-lite"/>
    </source>
</evidence>
<dbReference type="AlphaFoldDB" id="A0A433UDY1"/>
<organism evidence="3 4">
    <name type="scientific">Elysia chlorotica</name>
    <name type="common">Eastern emerald elysia</name>
    <name type="synonym">Sea slug</name>
    <dbReference type="NCBI Taxonomy" id="188477"/>
    <lineage>
        <taxon>Eukaryota</taxon>
        <taxon>Metazoa</taxon>
        <taxon>Spiralia</taxon>
        <taxon>Lophotrochozoa</taxon>
        <taxon>Mollusca</taxon>
        <taxon>Gastropoda</taxon>
        <taxon>Heterobranchia</taxon>
        <taxon>Euthyneura</taxon>
        <taxon>Panpulmonata</taxon>
        <taxon>Sacoglossa</taxon>
        <taxon>Placobranchoidea</taxon>
        <taxon>Plakobranchidae</taxon>
        <taxon>Elysia</taxon>
    </lineage>
</organism>
<proteinExistence type="predicted"/>
<name>A0A433UDY1_ELYCH</name>
<accession>A0A433UDY1</accession>
<gene>
    <name evidence="3" type="ORF">EGW08_000177</name>
</gene>